<name>A0ABW5JKE1_9BACT</name>
<dbReference type="PIRSF" id="PIRSF006162">
    <property type="entry name" value="PgpA"/>
    <property type="match status" value="1"/>
</dbReference>
<feature type="transmembrane region" description="Helical" evidence="1">
    <location>
        <begin position="20"/>
        <end position="38"/>
    </location>
</feature>
<dbReference type="RefSeq" id="WP_390301061.1">
    <property type="nucleotide sequence ID" value="NZ_JBHULI010000024.1"/>
</dbReference>
<reference evidence="4" key="1">
    <citation type="journal article" date="2019" name="Int. J. Syst. Evol. Microbiol.">
        <title>The Global Catalogue of Microorganisms (GCM) 10K type strain sequencing project: providing services to taxonomists for standard genome sequencing and annotation.</title>
        <authorList>
            <consortium name="The Broad Institute Genomics Platform"/>
            <consortium name="The Broad Institute Genome Sequencing Center for Infectious Disease"/>
            <person name="Wu L."/>
            <person name="Ma J."/>
        </authorList>
    </citation>
    <scope>NUCLEOTIDE SEQUENCE [LARGE SCALE GENOMIC DNA]</scope>
    <source>
        <strain evidence="4">KCTC 52042</strain>
    </source>
</reference>
<proteinExistence type="predicted"/>
<accession>A0ABW5JKE1</accession>
<evidence type="ECO:0000256" key="1">
    <source>
        <dbReference type="SAM" id="Phobius"/>
    </source>
</evidence>
<dbReference type="Pfam" id="PF04608">
    <property type="entry name" value="PgpA"/>
    <property type="match status" value="1"/>
</dbReference>
<keyword evidence="1" id="KW-0812">Transmembrane</keyword>
<comment type="caution">
    <text evidence="3">The sequence shown here is derived from an EMBL/GenBank/DDBJ whole genome shotgun (WGS) entry which is preliminary data.</text>
</comment>
<evidence type="ECO:0000313" key="3">
    <source>
        <dbReference type="EMBL" id="MFD2532516.1"/>
    </source>
</evidence>
<keyword evidence="4" id="KW-1185">Reference proteome</keyword>
<organism evidence="3 4">
    <name type="scientific">Gracilimonas halophila</name>
    <dbReference type="NCBI Taxonomy" id="1834464"/>
    <lineage>
        <taxon>Bacteria</taxon>
        <taxon>Pseudomonadati</taxon>
        <taxon>Balneolota</taxon>
        <taxon>Balneolia</taxon>
        <taxon>Balneolales</taxon>
        <taxon>Balneolaceae</taxon>
        <taxon>Gracilimonas</taxon>
    </lineage>
</organism>
<dbReference type="InterPro" id="IPR026037">
    <property type="entry name" value="PgpA"/>
</dbReference>
<dbReference type="SUPFAM" id="SSF101307">
    <property type="entry name" value="YutG-like"/>
    <property type="match status" value="1"/>
</dbReference>
<keyword evidence="1" id="KW-1133">Transmembrane helix</keyword>
<dbReference type="InterPro" id="IPR036681">
    <property type="entry name" value="PgpA-like_sf"/>
</dbReference>
<feature type="domain" description="YutG/PgpA" evidence="2">
    <location>
        <begin position="8"/>
        <end position="150"/>
    </location>
</feature>
<feature type="transmembrane region" description="Helical" evidence="1">
    <location>
        <begin position="130"/>
        <end position="154"/>
    </location>
</feature>
<protein>
    <submittedName>
        <fullName evidence="3">Phosphatidylglycerophosphatase A</fullName>
    </submittedName>
</protein>
<dbReference type="PANTHER" id="PTHR36305:SF1">
    <property type="entry name" value="PHOSPHATIDYLGLYCEROPHOSPHATASE A"/>
    <property type="match status" value="1"/>
</dbReference>
<feature type="transmembrane region" description="Helical" evidence="1">
    <location>
        <begin position="83"/>
        <end position="109"/>
    </location>
</feature>
<dbReference type="PANTHER" id="PTHR36305">
    <property type="entry name" value="PHOSPHATIDYLGLYCEROPHOSPHATASE A"/>
    <property type="match status" value="1"/>
</dbReference>
<evidence type="ECO:0000259" key="2">
    <source>
        <dbReference type="Pfam" id="PF04608"/>
    </source>
</evidence>
<evidence type="ECO:0000313" key="4">
    <source>
        <dbReference type="Proteomes" id="UP001597460"/>
    </source>
</evidence>
<gene>
    <name evidence="3" type="ORF">ACFSVN_08670</name>
</gene>
<feature type="transmembrane region" description="Helical" evidence="1">
    <location>
        <begin position="43"/>
        <end position="63"/>
    </location>
</feature>
<dbReference type="InterPro" id="IPR007686">
    <property type="entry name" value="YutG/PgpA"/>
</dbReference>
<sequence>MNILKYFLGTGFYSGLIPKAPGTTGSLAVLLIIFWIIYAQIYLLLFVILIGSCLISLWVAPYFEEEFGEDPGKMVIDEWAGQSLTFISISFTSDLKSGLIILIAGFILFRFFDILKPLGINKLQKYKGGFGILGDDLLAGLYALICLKTLIFTWPNLFGMV</sequence>
<keyword evidence="1" id="KW-0472">Membrane</keyword>
<dbReference type="EMBL" id="JBHULI010000024">
    <property type="protein sequence ID" value="MFD2532516.1"/>
    <property type="molecule type" value="Genomic_DNA"/>
</dbReference>
<dbReference type="Proteomes" id="UP001597460">
    <property type="component" value="Unassembled WGS sequence"/>
</dbReference>
<dbReference type="CDD" id="cd06971">
    <property type="entry name" value="PgpA"/>
    <property type="match status" value="1"/>
</dbReference>